<dbReference type="CDD" id="cd22573">
    <property type="entry name" value="RMP1_RBD"/>
    <property type="match status" value="1"/>
</dbReference>
<comment type="caution">
    <text evidence="3">The sequence shown here is derived from an EMBL/GenBank/DDBJ whole genome shotgun (WGS) entry which is preliminary data.</text>
</comment>
<evidence type="ECO:0000313" key="4">
    <source>
        <dbReference type="Proteomes" id="UP000664203"/>
    </source>
</evidence>
<proteinExistence type="predicted"/>
<dbReference type="PANTHER" id="PTHR37792:SF1">
    <property type="entry name" value="RIBONUCLEASE MRP PROTEIN SUBUNIT RMP1"/>
    <property type="match status" value="1"/>
</dbReference>
<dbReference type="AlphaFoldDB" id="A0A8H3PFI7"/>
<dbReference type="EMBL" id="CAJPDR010000543">
    <property type="protein sequence ID" value="CAF9939275.1"/>
    <property type="molecule type" value="Genomic_DNA"/>
</dbReference>
<dbReference type="GO" id="GO:0000172">
    <property type="term" value="C:ribonuclease MRP complex"/>
    <property type="evidence" value="ECO:0007669"/>
    <property type="project" value="InterPro"/>
</dbReference>
<evidence type="ECO:0000256" key="1">
    <source>
        <dbReference type="SAM" id="MobiDB-lite"/>
    </source>
</evidence>
<dbReference type="InterPro" id="IPR047205">
    <property type="entry name" value="RMP1"/>
</dbReference>
<evidence type="ECO:0000259" key="2">
    <source>
        <dbReference type="Pfam" id="PF20945"/>
    </source>
</evidence>
<dbReference type="InterPro" id="IPR047204">
    <property type="entry name" value="RMP1_RBD"/>
</dbReference>
<sequence>MDFEAVQLEAATHTFHLLHHRNKNQHRHSKWWKWFSMLKRCVSKLKHEVEARDILRAQARVKHMNQVLLPRCYASFTQLIQDTQFSTLGLTLVAELSRIWRTVPLYTGRAKDEMVLATELVNSRETFPLNLSEDIGEAVGRTTWSNPTDVGIYPVLTFDTPAGPECGRGPGKRLYEREGAGLEITNLTNGEIELQQPKASAAITGLKSHASSAPSKRQRKRKPVNAIDDLFQGLN</sequence>
<evidence type="ECO:0000313" key="3">
    <source>
        <dbReference type="EMBL" id="CAF9939275.1"/>
    </source>
</evidence>
<gene>
    <name evidence="3" type="ORF">ALECFALPRED_008059</name>
</gene>
<dbReference type="PANTHER" id="PTHR37792">
    <property type="entry name" value="RIBONUCLEASE MRP PROTEIN SUBUNIT RMP1"/>
    <property type="match status" value="1"/>
</dbReference>
<dbReference type="Proteomes" id="UP000664203">
    <property type="component" value="Unassembled WGS sequence"/>
</dbReference>
<protein>
    <recommendedName>
        <fullName evidence="2">RNase MRP protein 1 RNA binding domain-containing protein</fullName>
    </recommendedName>
</protein>
<feature type="region of interest" description="Disordered" evidence="1">
    <location>
        <begin position="205"/>
        <end position="227"/>
    </location>
</feature>
<dbReference type="Pfam" id="PF20945">
    <property type="entry name" value="RMP1"/>
    <property type="match status" value="1"/>
</dbReference>
<feature type="domain" description="RNase MRP protein 1 RNA binding" evidence="2">
    <location>
        <begin position="15"/>
        <end position="98"/>
    </location>
</feature>
<organism evidence="3 4">
    <name type="scientific">Alectoria fallacina</name>
    <dbReference type="NCBI Taxonomy" id="1903189"/>
    <lineage>
        <taxon>Eukaryota</taxon>
        <taxon>Fungi</taxon>
        <taxon>Dikarya</taxon>
        <taxon>Ascomycota</taxon>
        <taxon>Pezizomycotina</taxon>
        <taxon>Lecanoromycetes</taxon>
        <taxon>OSLEUM clade</taxon>
        <taxon>Lecanoromycetidae</taxon>
        <taxon>Lecanorales</taxon>
        <taxon>Lecanorineae</taxon>
        <taxon>Parmeliaceae</taxon>
        <taxon>Alectoria</taxon>
    </lineage>
</organism>
<name>A0A8H3PFI7_9LECA</name>
<reference evidence="3" key="1">
    <citation type="submission" date="2021-03" db="EMBL/GenBank/DDBJ databases">
        <authorList>
            <person name="Tagirdzhanova G."/>
        </authorList>
    </citation>
    <scope>NUCLEOTIDE SEQUENCE</scope>
</reference>
<dbReference type="GO" id="GO:0000466">
    <property type="term" value="P:maturation of 5.8S rRNA from tricistronic rRNA transcript (SSU-rRNA, 5.8S rRNA, LSU-rRNA)"/>
    <property type="evidence" value="ECO:0007669"/>
    <property type="project" value="TreeGrafter"/>
</dbReference>
<dbReference type="GO" id="GO:0042134">
    <property type="term" value="F:rRNA primary transcript binding"/>
    <property type="evidence" value="ECO:0007669"/>
    <property type="project" value="InterPro"/>
</dbReference>
<keyword evidence="4" id="KW-1185">Reference proteome</keyword>
<dbReference type="OrthoDB" id="5414547at2759"/>
<dbReference type="GO" id="GO:0000294">
    <property type="term" value="P:nuclear-transcribed mRNA catabolic process, RNase MRP-dependent"/>
    <property type="evidence" value="ECO:0007669"/>
    <property type="project" value="TreeGrafter"/>
</dbReference>
<accession>A0A8H3PFI7</accession>